<evidence type="ECO:0000256" key="2">
    <source>
        <dbReference type="ARBA" id="ARBA00023125"/>
    </source>
</evidence>
<evidence type="ECO:0000256" key="1">
    <source>
        <dbReference type="ARBA" id="ARBA00023015"/>
    </source>
</evidence>
<protein>
    <submittedName>
        <fullName evidence="6">AraC family transcriptional regulator</fullName>
    </submittedName>
</protein>
<dbReference type="RefSeq" id="WP_007691401.1">
    <property type="nucleotide sequence ID" value="NZ_BAYX01000005.1"/>
</dbReference>
<dbReference type="PROSITE" id="PS00041">
    <property type="entry name" value="HTH_ARAC_FAMILY_1"/>
    <property type="match status" value="1"/>
</dbReference>
<organism evidence="6 7">
    <name type="scientific">Rhizobium rhizogenes NBRC 13257</name>
    <dbReference type="NCBI Taxonomy" id="1220581"/>
    <lineage>
        <taxon>Bacteria</taxon>
        <taxon>Pseudomonadati</taxon>
        <taxon>Pseudomonadota</taxon>
        <taxon>Alphaproteobacteria</taxon>
        <taxon>Hyphomicrobiales</taxon>
        <taxon>Rhizobiaceae</taxon>
        <taxon>Rhizobium/Agrobacterium group</taxon>
        <taxon>Rhizobium</taxon>
    </lineage>
</organism>
<dbReference type="PANTHER" id="PTHR46796:SF12">
    <property type="entry name" value="HTH-TYPE DNA-BINDING TRANSCRIPTIONAL ACTIVATOR EUTR"/>
    <property type="match status" value="1"/>
</dbReference>
<dbReference type="GO" id="GO:0043565">
    <property type="term" value="F:sequence-specific DNA binding"/>
    <property type="evidence" value="ECO:0007669"/>
    <property type="project" value="InterPro"/>
</dbReference>
<dbReference type="AlphaFoldDB" id="A0AA87Q5V3"/>
<dbReference type="InterPro" id="IPR018062">
    <property type="entry name" value="HTH_AraC-typ_CS"/>
</dbReference>
<sequence length="326" mass="35818">MKLPLKPAMTEGSLRYSGKDPDGLSEALSTPASTIRVKTTAKKTISYRCEFASAGSISFGLCTYDGDFRLTRETDSGKFLMFIPLSGEASFNTSKETFGSRPGRGFITNGIPYGDMHIMGPRQHLIVIHDRNEMINRLSGLLETPVGGNLNFHPDIDLAAGPGRILQDLAEATFSGLAQDTALRQSPLALSNLTGAITNLILETVPHRFSEALARIAPAPAPRHVRRAIDFMQANLMRPLSIADMAAVCNVSVRSLQKGFRDFKMTTPMAYLQHLRLEAAHRELQEATPGLTVAAIALKWGFTHFGRFAVDYRLRFGQLPSQTLRR</sequence>
<dbReference type="InterPro" id="IPR050204">
    <property type="entry name" value="AraC_XylS_family_regulators"/>
</dbReference>
<dbReference type="PROSITE" id="PS01124">
    <property type="entry name" value="HTH_ARAC_FAMILY_2"/>
    <property type="match status" value="1"/>
</dbReference>
<keyword evidence="3" id="KW-0804">Transcription</keyword>
<evidence type="ECO:0000313" key="7">
    <source>
        <dbReference type="Proteomes" id="UP000026941"/>
    </source>
</evidence>
<dbReference type="Gene3D" id="1.10.10.60">
    <property type="entry name" value="Homeodomain-like"/>
    <property type="match status" value="1"/>
</dbReference>
<dbReference type="PANTHER" id="PTHR46796">
    <property type="entry name" value="HTH-TYPE TRANSCRIPTIONAL ACTIVATOR RHAS-RELATED"/>
    <property type="match status" value="1"/>
</dbReference>
<dbReference type="EMBL" id="BAYX01000005">
    <property type="protein sequence ID" value="GAJ92944.1"/>
    <property type="molecule type" value="Genomic_DNA"/>
</dbReference>
<dbReference type="Proteomes" id="UP000026941">
    <property type="component" value="Unassembled WGS sequence"/>
</dbReference>
<evidence type="ECO:0000256" key="4">
    <source>
        <dbReference type="SAM" id="MobiDB-lite"/>
    </source>
</evidence>
<evidence type="ECO:0000259" key="5">
    <source>
        <dbReference type="PROSITE" id="PS01124"/>
    </source>
</evidence>
<dbReference type="InterPro" id="IPR018060">
    <property type="entry name" value="HTH_AraC"/>
</dbReference>
<dbReference type="SUPFAM" id="SSF46689">
    <property type="entry name" value="Homeodomain-like"/>
    <property type="match status" value="1"/>
</dbReference>
<keyword evidence="1" id="KW-0805">Transcription regulation</keyword>
<dbReference type="InterPro" id="IPR009057">
    <property type="entry name" value="Homeodomain-like_sf"/>
</dbReference>
<feature type="region of interest" description="Disordered" evidence="4">
    <location>
        <begin position="1"/>
        <end position="28"/>
    </location>
</feature>
<gene>
    <name evidence="6" type="ORF">RRH01S_05_00150</name>
</gene>
<evidence type="ECO:0000313" key="6">
    <source>
        <dbReference type="EMBL" id="GAJ92944.1"/>
    </source>
</evidence>
<evidence type="ECO:0000256" key="3">
    <source>
        <dbReference type="ARBA" id="ARBA00023163"/>
    </source>
</evidence>
<keyword evidence="2" id="KW-0238">DNA-binding</keyword>
<reference evidence="6 7" key="1">
    <citation type="submission" date="2014-05" db="EMBL/GenBank/DDBJ databases">
        <title>Whole genome shotgun sequence of Rhizobium rhizogenes NBRC 13257.</title>
        <authorList>
            <person name="Katano-Makiyama Y."/>
            <person name="Hosoyama A."/>
            <person name="Hashimoto M."/>
            <person name="Hosoyama Y."/>
            <person name="Noguchi M."/>
            <person name="Tsuchikane K."/>
            <person name="Kimura A."/>
            <person name="Ohji S."/>
            <person name="Ichikawa N."/>
            <person name="Yamazoe A."/>
            <person name="Fujita N."/>
        </authorList>
    </citation>
    <scope>NUCLEOTIDE SEQUENCE [LARGE SCALE GENOMIC DNA]</scope>
    <source>
        <strain evidence="6 7">NBRC 13257</strain>
    </source>
</reference>
<dbReference type="InterPro" id="IPR035418">
    <property type="entry name" value="AraC-bd_2"/>
</dbReference>
<name>A0AA87Q5V3_RHIRH</name>
<feature type="domain" description="HTH araC/xylS-type" evidence="5">
    <location>
        <begin position="226"/>
        <end position="326"/>
    </location>
</feature>
<comment type="caution">
    <text evidence="6">The sequence shown here is derived from an EMBL/GenBank/DDBJ whole genome shotgun (WGS) entry which is preliminary data.</text>
</comment>
<dbReference type="Pfam" id="PF14525">
    <property type="entry name" value="AraC_binding_2"/>
    <property type="match status" value="1"/>
</dbReference>
<accession>A0AA87Q5V3</accession>
<dbReference type="GO" id="GO:0003700">
    <property type="term" value="F:DNA-binding transcription factor activity"/>
    <property type="evidence" value="ECO:0007669"/>
    <property type="project" value="InterPro"/>
</dbReference>
<proteinExistence type="predicted"/>
<dbReference type="Pfam" id="PF12833">
    <property type="entry name" value="HTH_18"/>
    <property type="match status" value="1"/>
</dbReference>
<dbReference type="SMART" id="SM00342">
    <property type="entry name" value="HTH_ARAC"/>
    <property type="match status" value="1"/>
</dbReference>